<proteinExistence type="predicted"/>
<sequence length="88" mass="9878">DIDDTDSAYNDDGASDTTSLKSAILNYKYRNGRRYHAYKEGSYWGPNDEAQADQLDIFHHISLLLLDGELNLAPITKNSMVCFGMDSN</sequence>
<dbReference type="EMBL" id="KZ805587">
    <property type="protein sequence ID" value="PVH93479.1"/>
    <property type="molecule type" value="Genomic_DNA"/>
</dbReference>
<dbReference type="STRING" id="97972.A0A2V1D8J0"/>
<evidence type="ECO:0000313" key="1">
    <source>
        <dbReference type="EMBL" id="PVH93479.1"/>
    </source>
</evidence>
<dbReference type="AlphaFoldDB" id="A0A2V1D8J0"/>
<evidence type="ECO:0000313" key="2">
    <source>
        <dbReference type="Proteomes" id="UP000244855"/>
    </source>
</evidence>
<protein>
    <submittedName>
        <fullName evidence="1">Uncharacterized protein</fullName>
    </submittedName>
</protein>
<dbReference type="Proteomes" id="UP000244855">
    <property type="component" value="Unassembled WGS sequence"/>
</dbReference>
<name>A0A2V1D8J0_9PLEO</name>
<dbReference type="OrthoDB" id="2013972at2759"/>
<gene>
    <name evidence="1" type="ORF">DM02DRAFT_541453</name>
</gene>
<reference evidence="1 2" key="1">
    <citation type="journal article" date="2018" name="Sci. Rep.">
        <title>Comparative genomics provides insights into the lifestyle and reveals functional heterogeneity of dark septate endophytic fungi.</title>
        <authorList>
            <person name="Knapp D.G."/>
            <person name="Nemeth J.B."/>
            <person name="Barry K."/>
            <person name="Hainaut M."/>
            <person name="Henrissat B."/>
            <person name="Johnson J."/>
            <person name="Kuo A."/>
            <person name="Lim J.H.P."/>
            <person name="Lipzen A."/>
            <person name="Nolan M."/>
            <person name="Ohm R.A."/>
            <person name="Tamas L."/>
            <person name="Grigoriev I.V."/>
            <person name="Spatafora J.W."/>
            <person name="Nagy L.G."/>
            <person name="Kovacs G.M."/>
        </authorList>
    </citation>
    <scope>NUCLEOTIDE SEQUENCE [LARGE SCALE GENOMIC DNA]</scope>
    <source>
        <strain evidence="1 2">DSE2036</strain>
    </source>
</reference>
<organism evidence="1 2">
    <name type="scientific">Periconia macrospinosa</name>
    <dbReference type="NCBI Taxonomy" id="97972"/>
    <lineage>
        <taxon>Eukaryota</taxon>
        <taxon>Fungi</taxon>
        <taxon>Dikarya</taxon>
        <taxon>Ascomycota</taxon>
        <taxon>Pezizomycotina</taxon>
        <taxon>Dothideomycetes</taxon>
        <taxon>Pleosporomycetidae</taxon>
        <taxon>Pleosporales</taxon>
        <taxon>Massarineae</taxon>
        <taxon>Periconiaceae</taxon>
        <taxon>Periconia</taxon>
    </lineage>
</organism>
<keyword evidence="2" id="KW-1185">Reference proteome</keyword>
<feature type="non-terminal residue" evidence="1">
    <location>
        <position position="1"/>
    </location>
</feature>
<accession>A0A2V1D8J0</accession>